<accession>A0A315XSU4</accession>
<dbReference type="AlphaFoldDB" id="A0A315XSU4"/>
<dbReference type="Proteomes" id="UP000245720">
    <property type="component" value="Unassembled WGS sequence"/>
</dbReference>
<comment type="caution">
    <text evidence="2">The sequence shown here is derived from an EMBL/GenBank/DDBJ whole genome shotgun (WGS) entry which is preliminary data.</text>
</comment>
<reference evidence="2 3" key="1">
    <citation type="submission" date="2018-05" db="EMBL/GenBank/DDBJ databases">
        <title>The Hungate 1000. A catalogue of reference genomes from the rumen microbiome.</title>
        <authorList>
            <person name="Kelly W."/>
        </authorList>
    </citation>
    <scope>NUCLEOTIDE SEQUENCE [LARGE SCALE GENOMIC DNA]</scope>
    <source>
        <strain evidence="2 3">SAb67</strain>
    </source>
</reference>
<name>A0A315XSU4_RUMFL</name>
<dbReference type="InterPro" id="IPR003034">
    <property type="entry name" value="SAP_dom"/>
</dbReference>
<evidence type="ECO:0000313" key="2">
    <source>
        <dbReference type="EMBL" id="PWJ09750.1"/>
    </source>
</evidence>
<dbReference type="RefSeq" id="WP_109728066.1">
    <property type="nucleotide sequence ID" value="NZ_QGDI01000020.1"/>
</dbReference>
<sequence length="194" mass="22117">MSDRPELKKGLDSNIFRSYYYLKEELLGFCRENGLPVSGSKIQLTERIAHFLDTGEVLLPAAGSRKRSAADSAPITMDGKIGENFVCSEVHRAFFKEHLGKSFSFNVAFQKWLKTNCGKTYADAIEAYRLIIEEKKHSKTCIDSQFEYNTYIRDFFADNKGSSLGDAIKCWKFKKSLKGHNRYEPSDLTALDKE</sequence>
<dbReference type="EMBL" id="QGDI01000020">
    <property type="protein sequence ID" value="PWJ09750.1"/>
    <property type="molecule type" value="Genomic_DNA"/>
</dbReference>
<proteinExistence type="predicted"/>
<organism evidence="2 3">
    <name type="scientific">Ruminococcus flavefaciens</name>
    <dbReference type="NCBI Taxonomy" id="1265"/>
    <lineage>
        <taxon>Bacteria</taxon>
        <taxon>Bacillati</taxon>
        <taxon>Bacillota</taxon>
        <taxon>Clostridia</taxon>
        <taxon>Eubacteriales</taxon>
        <taxon>Oscillospiraceae</taxon>
        <taxon>Ruminococcus</taxon>
    </lineage>
</organism>
<dbReference type="PROSITE" id="PS50800">
    <property type="entry name" value="SAP"/>
    <property type="match status" value="1"/>
</dbReference>
<evidence type="ECO:0000259" key="1">
    <source>
        <dbReference type="PROSITE" id="PS50800"/>
    </source>
</evidence>
<gene>
    <name evidence="2" type="ORF">IE37_03399</name>
</gene>
<dbReference type="OrthoDB" id="9778090at2"/>
<dbReference type="Pfam" id="PF18953">
    <property type="entry name" value="SAP_new25"/>
    <property type="match status" value="1"/>
</dbReference>
<feature type="domain" description="SAP" evidence="1">
    <location>
        <begin position="18"/>
        <end position="52"/>
    </location>
</feature>
<protein>
    <recommendedName>
        <fullName evidence="1">SAP domain-containing protein</fullName>
    </recommendedName>
</protein>
<evidence type="ECO:0000313" key="3">
    <source>
        <dbReference type="Proteomes" id="UP000245720"/>
    </source>
</evidence>
<dbReference type="InterPro" id="IPR045492">
    <property type="entry name" value="DUF6434"/>
</dbReference>
<dbReference type="Pfam" id="PF20026">
    <property type="entry name" value="DUF6434"/>
    <property type="match status" value="1"/>
</dbReference>